<dbReference type="EMBL" id="JAUZEE010000001">
    <property type="protein sequence ID" value="MDP4299072.1"/>
    <property type="molecule type" value="Genomic_DNA"/>
</dbReference>
<evidence type="ECO:0000313" key="3">
    <source>
        <dbReference type="EMBL" id="MDP4299072.1"/>
    </source>
</evidence>
<dbReference type="Proteomes" id="UP001235760">
    <property type="component" value="Unassembled WGS sequence"/>
</dbReference>
<keyword evidence="1" id="KW-0732">Signal</keyword>
<evidence type="ECO:0000256" key="1">
    <source>
        <dbReference type="SAM" id="SignalP"/>
    </source>
</evidence>
<feature type="chain" id="PRO_5046549268" evidence="1">
    <location>
        <begin position="16"/>
        <end position="188"/>
    </location>
</feature>
<dbReference type="Pfam" id="PF07589">
    <property type="entry name" value="PEP-CTERM"/>
    <property type="match status" value="1"/>
</dbReference>
<keyword evidence="4" id="KW-1185">Reference proteome</keyword>
<sequence>MLLIALTLVSTGATAQSSTTGPTAWGPELVSNGSFADGLAGWAQFGVVLSGGQAVFDSRQDVLAQTFAVIANQAYQLSFDYRASGRNGSGLQLDFAGRGYAQTPNLNLAATSGQTRTYVHDFVAQRNGITTLTFTGRNNRESAIDHVSLRSVSPVPEPAPVSMLLAGLGAIGFLSQRRRPAHAGIDGA</sequence>
<feature type="signal peptide" evidence="1">
    <location>
        <begin position="1"/>
        <end position="15"/>
    </location>
</feature>
<organism evidence="3 4">
    <name type="scientific">Leptothrix discophora</name>
    <dbReference type="NCBI Taxonomy" id="89"/>
    <lineage>
        <taxon>Bacteria</taxon>
        <taxon>Pseudomonadati</taxon>
        <taxon>Pseudomonadota</taxon>
        <taxon>Betaproteobacteria</taxon>
        <taxon>Burkholderiales</taxon>
        <taxon>Sphaerotilaceae</taxon>
        <taxon>Leptothrix</taxon>
    </lineage>
</organism>
<comment type="caution">
    <text evidence="3">The sequence shown here is derived from an EMBL/GenBank/DDBJ whole genome shotgun (WGS) entry which is preliminary data.</text>
</comment>
<feature type="domain" description="Ice-binding protein C-terminal" evidence="2">
    <location>
        <begin position="154"/>
        <end position="179"/>
    </location>
</feature>
<proteinExistence type="predicted"/>
<accession>A0ABT9FYH8</accession>
<dbReference type="RefSeq" id="WP_305747644.1">
    <property type="nucleotide sequence ID" value="NZ_JAUZEE010000001.1"/>
</dbReference>
<protein>
    <submittedName>
        <fullName evidence="3">PEP-CTERM sorting domain-containing protein</fullName>
    </submittedName>
</protein>
<dbReference type="InterPro" id="IPR008979">
    <property type="entry name" value="Galactose-bd-like_sf"/>
</dbReference>
<dbReference type="NCBIfam" id="TIGR02595">
    <property type="entry name" value="PEP_CTERM"/>
    <property type="match status" value="1"/>
</dbReference>
<reference evidence="3 4" key="1">
    <citation type="submission" date="2023-08" db="EMBL/GenBank/DDBJ databases">
        <authorList>
            <person name="Roldan D.M."/>
            <person name="Menes R.J."/>
        </authorList>
    </citation>
    <scope>NUCLEOTIDE SEQUENCE [LARGE SCALE GENOMIC DNA]</scope>
    <source>
        <strain evidence="3 4">CCM 2812</strain>
    </source>
</reference>
<name>A0ABT9FYH8_LEPDI</name>
<dbReference type="Gene3D" id="2.60.120.260">
    <property type="entry name" value="Galactose-binding domain-like"/>
    <property type="match status" value="1"/>
</dbReference>
<dbReference type="InterPro" id="IPR013424">
    <property type="entry name" value="Ice-binding_C"/>
</dbReference>
<gene>
    <name evidence="3" type="ORF">Q8X39_00355</name>
</gene>
<evidence type="ECO:0000313" key="4">
    <source>
        <dbReference type="Proteomes" id="UP001235760"/>
    </source>
</evidence>
<evidence type="ECO:0000259" key="2">
    <source>
        <dbReference type="Pfam" id="PF07589"/>
    </source>
</evidence>
<dbReference type="SUPFAM" id="SSF49785">
    <property type="entry name" value="Galactose-binding domain-like"/>
    <property type="match status" value="1"/>
</dbReference>